<protein>
    <recommendedName>
        <fullName evidence="6">Ankyrin</fullName>
    </recommendedName>
</protein>
<dbReference type="Gene3D" id="1.25.40.20">
    <property type="entry name" value="Ankyrin repeat-containing domain"/>
    <property type="match status" value="4"/>
</dbReference>
<gene>
    <name evidence="4" type="ORF">M9Y10_026617</name>
</gene>
<sequence length="830" mass="97960">MNISQYLDNKRNLQEQILNVLTSDPEKNKENFNHLLKTLEEQQIQNDVNELRSFLHLISNIEYNHHRCQDFYETIGKILLIYKDEIAKQLSNHDIFDIFQKNKRTLLFLMENDILKIDQHIANLIKNYHKEFKYPNYFINEIKCFFSPEFEKQINEENKEKDKESFLRKRRTGENDNDLCYIIRNDLIDEFVQYVSKTNIKISETIIQPSIYETNVYLMDRNPTLMEYAAFFGSLQIIQYLRLNNVSLKSSLWNYSIHSDNADLIHFLEEYRVKPENNSYFICYCEAIRCHHNEIALYIKENYLKADNIQDNYLISTIIRYYNYILFPNMLYGKIMFYEFCSYDYYFIVKNHFLKNPKFNVEYKIKPILMQNDIYLHSPLAIAVKKNNTDIVSLLLERPEVDVNFQTQKYNSAKCDENVSLLHIAVTNNNKEIIQMLLNRKEIDVNMYSSITSITQSTVEERKESPLLKAIYNKNIDIIKLLMSHDDIDPNQKGVITSYNKDYCGKLTLKEVKETFPLHESINLGNQEIINLLLSNQKIDVNICSLLKNNDIEKGETPLYLAIQKSQKETIELLLDNPRIDVNIDSFNKTKNKESKEPSLILAIRNKKASIIKLLLAHKNINVNVQWKLVDKSRDLEEKNIPALYYAVELQCKDIVQSLLSNPNINVNAKYTYQVNICMKKEEATPFHSAIKNKNENILKMLLKKPNIDVNIKLYEKDCTYSYNENQITTMDLAISTNNKNIIHLLLESNKIDYNLKTTKYSSSGSSTMFADENSFWKTAIKNSNFEIFKELVEYFYMNHELSDVNWDELYNMASNSQMKAFIYNIKTNQ</sequence>
<evidence type="ECO:0000256" key="3">
    <source>
        <dbReference type="PROSITE-ProRule" id="PRU00023"/>
    </source>
</evidence>
<comment type="caution">
    <text evidence="4">The sequence shown here is derived from an EMBL/GenBank/DDBJ whole genome shotgun (WGS) entry which is preliminary data.</text>
</comment>
<dbReference type="PROSITE" id="PS50088">
    <property type="entry name" value="ANK_REPEAT"/>
    <property type="match status" value="1"/>
</dbReference>
<evidence type="ECO:0000313" key="4">
    <source>
        <dbReference type="EMBL" id="KAK8841677.1"/>
    </source>
</evidence>
<keyword evidence="5" id="KW-1185">Reference proteome</keyword>
<keyword evidence="1" id="KW-0677">Repeat</keyword>
<accession>A0ABR2H7G6</accession>
<dbReference type="EMBL" id="JAPFFF010000040">
    <property type="protein sequence ID" value="KAK8841677.1"/>
    <property type="molecule type" value="Genomic_DNA"/>
</dbReference>
<dbReference type="Pfam" id="PF12796">
    <property type="entry name" value="Ank_2"/>
    <property type="match status" value="3"/>
</dbReference>
<keyword evidence="2 3" id="KW-0040">ANK repeat</keyword>
<name>A0ABR2H7G6_9EUKA</name>
<feature type="repeat" description="ANK" evidence="3">
    <location>
        <begin position="554"/>
        <end position="577"/>
    </location>
</feature>
<reference evidence="4 5" key="1">
    <citation type="submission" date="2024-04" db="EMBL/GenBank/DDBJ databases">
        <title>Tritrichomonas musculus Genome.</title>
        <authorList>
            <person name="Alves-Ferreira E."/>
            <person name="Grigg M."/>
            <person name="Lorenzi H."/>
            <person name="Galac M."/>
        </authorList>
    </citation>
    <scope>NUCLEOTIDE SEQUENCE [LARGE SCALE GENOMIC DNA]</scope>
    <source>
        <strain evidence="4 5">EAF2021</strain>
    </source>
</reference>
<dbReference type="Proteomes" id="UP001470230">
    <property type="component" value="Unassembled WGS sequence"/>
</dbReference>
<evidence type="ECO:0008006" key="6">
    <source>
        <dbReference type="Google" id="ProtNLM"/>
    </source>
</evidence>
<dbReference type="InterPro" id="IPR036770">
    <property type="entry name" value="Ankyrin_rpt-contain_sf"/>
</dbReference>
<dbReference type="SMART" id="SM00248">
    <property type="entry name" value="ANK"/>
    <property type="match status" value="11"/>
</dbReference>
<dbReference type="SUPFAM" id="SSF48403">
    <property type="entry name" value="Ankyrin repeat"/>
    <property type="match status" value="2"/>
</dbReference>
<dbReference type="InterPro" id="IPR002110">
    <property type="entry name" value="Ankyrin_rpt"/>
</dbReference>
<dbReference type="PANTHER" id="PTHR24126">
    <property type="entry name" value="ANKYRIN REPEAT, PH AND SEC7 DOMAIN CONTAINING PROTEIN SECG-RELATED"/>
    <property type="match status" value="1"/>
</dbReference>
<evidence type="ECO:0000313" key="5">
    <source>
        <dbReference type="Proteomes" id="UP001470230"/>
    </source>
</evidence>
<organism evidence="4 5">
    <name type="scientific">Tritrichomonas musculus</name>
    <dbReference type="NCBI Taxonomy" id="1915356"/>
    <lineage>
        <taxon>Eukaryota</taxon>
        <taxon>Metamonada</taxon>
        <taxon>Parabasalia</taxon>
        <taxon>Tritrichomonadida</taxon>
        <taxon>Tritrichomonadidae</taxon>
        <taxon>Tritrichomonas</taxon>
    </lineage>
</organism>
<evidence type="ECO:0000256" key="1">
    <source>
        <dbReference type="ARBA" id="ARBA00022737"/>
    </source>
</evidence>
<dbReference type="PROSITE" id="PS50297">
    <property type="entry name" value="ANK_REP_REGION"/>
    <property type="match status" value="1"/>
</dbReference>
<proteinExistence type="predicted"/>
<evidence type="ECO:0000256" key="2">
    <source>
        <dbReference type="ARBA" id="ARBA00023043"/>
    </source>
</evidence>